<evidence type="ECO:0000259" key="4">
    <source>
        <dbReference type="PROSITE" id="PS50853"/>
    </source>
</evidence>
<keyword evidence="2" id="KW-0472">Membrane</keyword>
<dbReference type="InterPro" id="IPR036116">
    <property type="entry name" value="FN3_sf"/>
</dbReference>
<dbReference type="CDD" id="cd00063">
    <property type="entry name" value="FN3"/>
    <property type="match status" value="1"/>
</dbReference>
<dbReference type="Pfam" id="PF00041">
    <property type="entry name" value="fn3"/>
    <property type="match status" value="1"/>
</dbReference>
<dbReference type="PANTHER" id="PTHR21104">
    <property type="entry name" value="FIBRONECTIN TYPE III DOMAIN-CONTAINING PROTEIN"/>
    <property type="match status" value="1"/>
</dbReference>
<feature type="compositionally biased region" description="Polar residues" evidence="1">
    <location>
        <begin position="363"/>
        <end position="378"/>
    </location>
</feature>
<dbReference type="SUPFAM" id="SSF49265">
    <property type="entry name" value="Fibronectin type III"/>
    <property type="match status" value="1"/>
</dbReference>
<dbReference type="InterPro" id="IPR013783">
    <property type="entry name" value="Ig-like_fold"/>
</dbReference>
<dbReference type="EMBL" id="JAIFRP010000042">
    <property type="protein sequence ID" value="KAK2581337.1"/>
    <property type="molecule type" value="Genomic_DNA"/>
</dbReference>
<feature type="region of interest" description="Disordered" evidence="1">
    <location>
        <begin position="304"/>
        <end position="381"/>
    </location>
</feature>
<proteinExistence type="predicted"/>
<dbReference type="AlphaFoldDB" id="A0AAD9RKG2"/>
<evidence type="ECO:0000256" key="3">
    <source>
        <dbReference type="SAM" id="SignalP"/>
    </source>
</evidence>
<dbReference type="Proteomes" id="UP001258017">
    <property type="component" value="Unassembled WGS sequence"/>
</dbReference>
<protein>
    <recommendedName>
        <fullName evidence="4">Fibronectin type-III domain-containing protein</fullName>
    </recommendedName>
</protein>
<dbReference type="InterPro" id="IPR003961">
    <property type="entry name" value="FN3_dom"/>
</dbReference>
<evidence type="ECO:0000256" key="1">
    <source>
        <dbReference type="SAM" id="MobiDB-lite"/>
    </source>
</evidence>
<name>A0AAD9RKG2_9HYME</name>
<evidence type="ECO:0000313" key="5">
    <source>
        <dbReference type="EMBL" id="KAK2581337.1"/>
    </source>
</evidence>
<feature type="transmembrane region" description="Helical" evidence="2">
    <location>
        <begin position="179"/>
        <end position="197"/>
    </location>
</feature>
<keyword evidence="3" id="KW-0732">Signal</keyword>
<feature type="compositionally biased region" description="Basic and acidic residues" evidence="1">
    <location>
        <begin position="320"/>
        <end position="344"/>
    </location>
</feature>
<sequence>MVLWASILFLQGAGFAGSMTSGIPGVPENITVMFLNPTSVRVSWSTSQVDQVEKYDVTYKPTDASNEERDSLSLAYPRMEKAKLESQRQGVSYRVVAVVAGNSEAVTLSGLRADTQYQLVVTAVRAGKKYRSRPIVFRTLEPPRTFPQQDAAVTNGPLPPSPPSAQQPQAYIQIRGVEVGIVILVLIVWAGAIALFFNRWGKIRMLLPYQPDYKEQLKVPGTGVCSAANTAYPQHSTQHACSQHQHWSSHHVDSLDSGSGLGWPRPTRPRVNSAIDVAGFLSQEFLRRHGSTSKLCRKVRSADNLPLASANRPTHQRRGSRSEGNEGDRESFLKPTQEDQERYEAMSPKRQGSPENGSKDTTETSLLESSYQQPSSRDSPIAPASLVAKRFGGWRVAGSHEYVRCPVQQPISMDERCYRRSCDPETGLLSRHHHHRHHHHHRLDGEYHSKSCDYARRTPESSIDVKHFGLPILSVSEPSPPDEDGRVDDYL</sequence>
<dbReference type="SMART" id="SM00060">
    <property type="entry name" value="FN3"/>
    <property type="match status" value="1"/>
</dbReference>
<keyword evidence="6" id="KW-1185">Reference proteome</keyword>
<accession>A0AAD9RKG2</accession>
<dbReference type="Gene3D" id="2.60.40.10">
    <property type="entry name" value="Immunoglobulins"/>
    <property type="match status" value="1"/>
</dbReference>
<dbReference type="PROSITE" id="PS50853">
    <property type="entry name" value="FN3"/>
    <property type="match status" value="1"/>
</dbReference>
<evidence type="ECO:0000313" key="6">
    <source>
        <dbReference type="Proteomes" id="UP001258017"/>
    </source>
</evidence>
<dbReference type="InterPro" id="IPR032073">
    <property type="entry name" value="FNDC5_C"/>
</dbReference>
<keyword evidence="2" id="KW-0812">Transmembrane</keyword>
<feature type="region of interest" description="Disordered" evidence="1">
    <location>
        <begin position="146"/>
        <end position="165"/>
    </location>
</feature>
<comment type="caution">
    <text evidence="5">The sequence shown here is derived from an EMBL/GenBank/DDBJ whole genome shotgun (WGS) entry which is preliminary data.</text>
</comment>
<feature type="domain" description="Fibronectin type-III" evidence="4">
    <location>
        <begin position="26"/>
        <end position="142"/>
    </location>
</feature>
<evidence type="ECO:0000256" key="2">
    <source>
        <dbReference type="SAM" id="Phobius"/>
    </source>
</evidence>
<feature type="chain" id="PRO_5042190765" description="Fibronectin type-III domain-containing protein" evidence="3">
    <location>
        <begin position="17"/>
        <end position="491"/>
    </location>
</feature>
<reference evidence="5" key="1">
    <citation type="submission" date="2021-08" db="EMBL/GenBank/DDBJ databases">
        <authorList>
            <person name="Misof B."/>
            <person name="Oliver O."/>
            <person name="Podsiadlowski L."/>
            <person name="Donath A."/>
            <person name="Peters R."/>
            <person name="Mayer C."/>
            <person name="Rust J."/>
            <person name="Gunkel S."/>
            <person name="Lesny P."/>
            <person name="Martin S."/>
            <person name="Oeyen J.P."/>
            <person name="Petersen M."/>
            <person name="Panagiotis P."/>
            <person name="Wilbrandt J."/>
            <person name="Tanja T."/>
        </authorList>
    </citation>
    <scope>NUCLEOTIDE SEQUENCE</scope>
    <source>
        <strain evidence="5">GBR_01_08_01A</strain>
        <tissue evidence="5">Thorax + abdomen</tissue>
    </source>
</reference>
<keyword evidence="2" id="KW-1133">Transmembrane helix</keyword>
<reference evidence="5" key="2">
    <citation type="journal article" date="2023" name="Commun. Biol.">
        <title>Intrasexual cuticular hydrocarbon dimorphism in a wasp sheds light on hydrocarbon biosynthesis genes in Hymenoptera.</title>
        <authorList>
            <person name="Moris V.C."/>
            <person name="Podsiadlowski L."/>
            <person name="Martin S."/>
            <person name="Oeyen J.P."/>
            <person name="Donath A."/>
            <person name="Petersen M."/>
            <person name="Wilbrandt J."/>
            <person name="Misof B."/>
            <person name="Liedtke D."/>
            <person name="Thamm M."/>
            <person name="Scheiner R."/>
            <person name="Schmitt T."/>
            <person name="Niehuis O."/>
        </authorList>
    </citation>
    <scope>NUCLEOTIDE SEQUENCE</scope>
    <source>
        <strain evidence="5">GBR_01_08_01A</strain>
    </source>
</reference>
<dbReference type="Pfam" id="PF16066">
    <property type="entry name" value="DUF4808"/>
    <property type="match status" value="1"/>
</dbReference>
<organism evidence="5 6">
    <name type="scientific">Odynerus spinipes</name>
    <dbReference type="NCBI Taxonomy" id="1348599"/>
    <lineage>
        <taxon>Eukaryota</taxon>
        <taxon>Metazoa</taxon>
        <taxon>Ecdysozoa</taxon>
        <taxon>Arthropoda</taxon>
        <taxon>Hexapoda</taxon>
        <taxon>Insecta</taxon>
        <taxon>Pterygota</taxon>
        <taxon>Neoptera</taxon>
        <taxon>Endopterygota</taxon>
        <taxon>Hymenoptera</taxon>
        <taxon>Apocrita</taxon>
        <taxon>Aculeata</taxon>
        <taxon>Vespoidea</taxon>
        <taxon>Vespidae</taxon>
        <taxon>Eumeninae</taxon>
        <taxon>Odynerus</taxon>
    </lineage>
</organism>
<feature type="signal peptide" evidence="3">
    <location>
        <begin position="1"/>
        <end position="16"/>
    </location>
</feature>
<gene>
    <name evidence="5" type="ORF">KPH14_008108</name>
</gene>
<dbReference type="PANTHER" id="PTHR21104:SF2">
    <property type="entry name" value="FIBRONECTIN TYPE-III DOMAIN-CONTAINING PROTEIN"/>
    <property type="match status" value="1"/>
</dbReference>